<evidence type="ECO:0000256" key="4">
    <source>
        <dbReference type="ARBA" id="ARBA00022723"/>
    </source>
</evidence>
<dbReference type="AlphaFoldDB" id="A0A2G6KH76"/>
<dbReference type="Proteomes" id="UP000230821">
    <property type="component" value="Unassembled WGS sequence"/>
</dbReference>
<evidence type="ECO:0000259" key="7">
    <source>
        <dbReference type="PROSITE" id="PS51332"/>
    </source>
</evidence>
<dbReference type="CDD" id="cd02068">
    <property type="entry name" value="radical_SAM_B12_BD"/>
    <property type="match status" value="1"/>
</dbReference>
<evidence type="ECO:0000313" key="10">
    <source>
        <dbReference type="Proteomes" id="UP000230821"/>
    </source>
</evidence>
<evidence type="ECO:0000256" key="3">
    <source>
        <dbReference type="ARBA" id="ARBA00022691"/>
    </source>
</evidence>
<keyword evidence="6" id="KW-0411">Iron-sulfur</keyword>
<dbReference type="PANTHER" id="PTHR43409">
    <property type="entry name" value="ANAEROBIC MAGNESIUM-PROTOPORPHYRIN IX MONOMETHYL ESTER CYCLASE-RELATED"/>
    <property type="match status" value="1"/>
</dbReference>
<dbReference type="PANTHER" id="PTHR43409:SF16">
    <property type="entry name" value="SLR0320 PROTEIN"/>
    <property type="match status" value="1"/>
</dbReference>
<dbReference type="GO" id="GO:0046872">
    <property type="term" value="F:metal ion binding"/>
    <property type="evidence" value="ECO:0007669"/>
    <property type="project" value="UniProtKB-KW"/>
</dbReference>
<dbReference type="PROSITE" id="PS51918">
    <property type="entry name" value="RADICAL_SAM"/>
    <property type="match status" value="1"/>
</dbReference>
<dbReference type="InterPro" id="IPR023404">
    <property type="entry name" value="rSAM_horseshoe"/>
</dbReference>
<organism evidence="9 10">
    <name type="scientific">candidate division KSB3 bacterium</name>
    <dbReference type="NCBI Taxonomy" id="2044937"/>
    <lineage>
        <taxon>Bacteria</taxon>
        <taxon>candidate division KSB3</taxon>
    </lineage>
</organism>
<dbReference type="SMART" id="SM00729">
    <property type="entry name" value="Elp3"/>
    <property type="match status" value="1"/>
</dbReference>
<dbReference type="SUPFAM" id="SSF102114">
    <property type="entry name" value="Radical SAM enzymes"/>
    <property type="match status" value="1"/>
</dbReference>
<protein>
    <submittedName>
        <fullName evidence="9">B12-binding domain-containing radical SAM protein</fullName>
    </submittedName>
</protein>
<proteinExistence type="predicted"/>
<dbReference type="SFLD" id="SFLDS00029">
    <property type="entry name" value="Radical_SAM"/>
    <property type="match status" value="1"/>
</dbReference>
<evidence type="ECO:0000256" key="2">
    <source>
        <dbReference type="ARBA" id="ARBA00022485"/>
    </source>
</evidence>
<dbReference type="GO" id="GO:0051539">
    <property type="term" value="F:4 iron, 4 sulfur cluster binding"/>
    <property type="evidence" value="ECO:0007669"/>
    <property type="project" value="UniProtKB-KW"/>
</dbReference>
<dbReference type="InterPro" id="IPR020612">
    <property type="entry name" value="Methylthiotransferase_CS"/>
</dbReference>
<dbReference type="Pfam" id="PF02310">
    <property type="entry name" value="B12-binding"/>
    <property type="match status" value="1"/>
</dbReference>
<dbReference type="InterPro" id="IPR034466">
    <property type="entry name" value="Methyltransferase_Class_B"/>
</dbReference>
<dbReference type="Gene3D" id="3.80.30.20">
    <property type="entry name" value="tm_1862 like domain"/>
    <property type="match status" value="1"/>
</dbReference>
<dbReference type="SFLD" id="SFLDG01123">
    <property type="entry name" value="methyltransferase_(Class_B)"/>
    <property type="match status" value="1"/>
</dbReference>
<feature type="domain" description="B12-binding" evidence="7">
    <location>
        <begin position="3"/>
        <end position="180"/>
    </location>
</feature>
<dbReference type="InterPro" id="IPR006158">
    <property type="entry name" value="Cobalamin-bd"/>
</dbReference>
<evidence type="ECO:0000256" key="1">
    <source>
        <dbReference type="ARBA" id="ARBA00001966"/>
    </source>
</evidence>
<dbReference type="InterPro" id="IPR051198">
    <property type="entry name" value="BchE-like"/>
</dbReference>
<dbReference type="SUPFAM" id="SSF52242">
    <property type="entry name" value="Cobalamin (vitamin B12)-binding domain"/>
    <property type="match status" value="1"/>
</dbReference>
<reference evidence="9 10" key="1">
    <citation type="submission" date="2017-10" db="EMBL/GenBank/DDBJ databases">
        <title>Novel microbial diversity and functional potential in the marine mammal oral microbiome.</title>
        <authorList>
            <person name="Dudek N.K."/>
            <person name="Sun C.L."/>
            <person name="Burstein D."/>
            <person name="Kantor R.S."/>
            <person name="Aliaga Goltsman D.S."/>
            <person name="Bik E.M."/>
            <person name="Thomas B.C."/>
            <person name="Banfield J.F."/>
            <person name="Relman D.A."/>
        </authorList>
    </citation>
    <scope>NUCLEOTIDE SEQUENCE [LARGE SCALE GENOMIC DNA]</scope>
    <source>
        <strain evidence="9">DOLJORAL78_47_16</strain>
    </source>
</reference>
<keyword evidence="2" id="KW-0004">4Fe-4S</keyword>
<dbReference type="Pfam" id="PF04055">
    <property type="entry name" value="Radical_SAM"/>
    <property type="match status" value="1"/>
</dbReference>
<evidence type="ECO:0000313" key="9">
    <source>
        <dbReference type="EMBL" id="PIE35028.1"/>
    </source>
</evidence>
<sequence>MTSKLLLLQPPVQDFYDTTIRLQPIGLAYLKAAVHKHLPEFQVVVKDYHHGHGKRTIPLPEELVYLRDYYAYPDKSPFCAFYQYYHFGASFEDIAKDVAAEQPDLVGISSLFSAYSREVIACAKAMKTRLNVPILVGGSHVSADPTRMLQHACIDFVICGEGERPFVEFLRVWQNRGRYESVPNLGFKRDNKIVINSNAPNYPIDELPHPDFSDFPVKRYVFERRPLCFLVTSRGCPHHCAFCSVHVTFGAAYRRRSNALILEELRHRYDEGYRVFDFEDDNLTYEMAAMKELCQCIIDEFPQGELQFLAMNGLSYQHLDAELLHLMKTAGFSHLNLSLVSADRQTRSRNRRPHSLEQYVSVVQKGAEFGFKIVSYQILGLPGESLSSMIDTLVTNIQLPVLLGASMLYVTPNMPIIKRFPALVKTDSFVSSRLTSMAIETEHLSRDELFTLFITTRILNFLKGLDVIEESCSLVEALHIAEKDGGRAAIGSEILRQLFAQRQLFAMVGKELKPIRRFQAELFVTIWSKLQGVCTQQGHIIHDLQRAFSL</sequence>
<dbReference type="PROSITE" id="PS51332">
    <property type="entry name" value="B12_BINDING"/>
    <property type="match status" value="1"/>
</dbReference>
<dbReference type="SFLD" id="SFLDG01082">
    <property type="entry name" value="B12-binding_domain_containing"/>
    <property type="match status" value="1"/>
</dbReference>
<name>A0A2G6KH76_9BACT</name>
<dbReference type="Gene3D" id="3.40.50.280">
    <property type="entry name" value="Cobalamin-binding domain"/>
    <property type="match status" value="1"/>
</dbReference>
<evidence type="ECO:0000256" key="5">
    <source>
        <dbReference type="ARBA" id="ARBA00023004"/>
    </source>
</evidence>
<dbReference type="InterPro" id="IPR006638">
    <property type="entry name" value="Elp3/MiaA/NifB-like_rSAM"/>
</dbReference>
<comment type="cofactor">
    <cofactor evidence="1">
        <name>[4Fe-4S] cluster</name>
        <dbReference type="ChEBI" id="CHEBI:49883"/>
    </cofactor>
</comment>
<dbReference type="InterPro" id="IPR058240">
    <property type="entry name" value="rSAM_sf"/>
</dbReference>
<evidence type="ECO:0000259" key="8">
    <source>
        <dbReference type="PROSITE" id="PS51918"/>
    </source>
</evidence>
<evidence type="ECO:0000256" key="6">
    <source>
        <dbReference type="ARBA" id="ARBA00023014"/>
    </source>
</evidence>
<keyword evidence="5" id="KW-0408">Iron</keyword>
<keyword evidence="4" id="KW-0479">Metal-binding</keyword>
<feature type="domain" description="Radical SAM core" evidence="8">
    <location>
        <begin position="222"/>
        <end position="447"/>
    </location>
</feature>
<gene>
    <name evidence="9" type="ORF">CSA56_05985</name>
</gene>
<dbReference type="GO" id="GO:0005829">
    <property type="term" value="C:cytosol"/>
    <property type="evidence" value="ECO:0007669"/>
    <property type="project" value="TreeGrafter"/>
</dbReference>
<dbReference type="EMBL" id="PDSK01000067">
    <property type="protein sequence ID" value="PIE35028.1"/>
    <property type="molecule type" value="Genomic_DNA"/>
</dbReference>
<dbReference type="GO" id="GO:0031419">
    <property type="term" value="F:cobalamin binding"/>
    <property type="evidence" value="ECO:0007669"/>
    <property type="project" value="InterPro"/>
</dbReference>
<accession>A0A2G6KH76</accession>
<keyword evidence="3" id="KW-0949">S-adenosyl-L-methionine</keyword>
<dbReference type="InterPro" id="IPR036724">
    <property type="entry name" value="Cobalamin-bd_sf"/>
</dbReference>
<comment type="caution">
    <text evidence="9">The sequence shown here is derived from an EMBL/GenBank/DDBJ whole genome shotgun (WGS) entry which is preliminary data.</text>
</comment>
<dbReference type="InterPro" id="IPR007197">
    <property type="entry name" value="rSAM"/>
</dbReference>
<dbReference type="CDD" id="cd01335">
    <property type="entry name" value="Radical_SAM"/>
    <property type="match status" value="1"/>
</dbReference>
<dbReference type="GO" id="GO:0003824">
    <property type="term" value="F:catalytic activity"/>
    <property type="evidence" value="ECO:0007669"/>
    <property type="project" value="InterPro"/>
</dbReference>
<dbReference type="PROSITE" id="PS01278">
    <property type="entry name" value="MTTASE_RADICAL"/>
    <property type="match status" value="1"/>
</dbReference>